<proteinExistence type="predicted"/>
<keyword evidence="2" id="KW-1133">Transmembrane helix</keyword>
<evidence type="ECO:0000256" key="1">
    <source>
        <dbReference type="SAM" id="MobiDB-lite"/>
    </source>
</evidence>
<name>A0A2T0RJK8_9ACTN</name>
<dbReference type="InterPro" id="IPR045713">
    <property type="entry name" value="DUF6069"/>
</dbReference>
<sequence>MSGYGGGIRQESEPYALNAGRFWASSIATAVVAALLTVVGVLVTRGLFDVAILAPRSHGVWGGAPTVTYAAGAAVVALLAAGLMHLLILTVAEPRRFFGWIMALATLIAVIMPLTLADRSGPRIATAVINLAIGIAVATIVDGVAQATRQTPGTHPSRGEVNTTDRSTRV</sequence>
<gene>
    <name evidence="3" type="ORF">CLV70_12011</name>
</gene>
<feature type="region of interest" description="Disordered" evidence="1">
    <location>
        <begin position="148"/>
        <end position="170"/>
    </location>
</feature>
<feature type="transmembrane region" description="Helical" evidence="2">
    <location>
        <begin position="22"/>
        <end position="48"/>
    </location>
</feature>
<keyword evidence="2" id="KW-0472">Membrane</keyword>
<dbReference type="EMBL" id="PVZG01000020">
    <property type="protein sequence ID" value="PRY21302.1"/>
    <property type="molecule type" value="Genomic_DNA"/>
</dbReference>
<evidence type="ECO:0000313" key="3">
    <source>
        <dbReference type="EMBL" id="PRY21302.1"/>
    </source>
</evidence>
<organism evidence="3 4">
    <name type="scientific">Pseudosporangium ferrugineum</name>
    <dbReference type="NCBI Taxonomy" id="439699"/>
    <lineage>
        <taxon>Bacteria</taxon>
        <taxon>Bacillati</taxon>
        <taxon>Actinomycetota</taxon>
        <taxon>Actinomycetes</taxon>
        <taxon>Micromonosporales</taxon>
        <taxon>Micromonosporaceae</taxon>
        <taxon>Pseudosporangium</taxon>
    </lineage>
</organism>
<evidence type="ECO:0000313" key="4">
    <source>
        <dbReference type="Proteomes" id="UP000239209"/>
    </source>
</evidence>
<keyword evidence="4" id="KW-1185">Reference proteome</keyword>
<dbReference type="Proteomes" id="UP000239209">
    <property type="component" value="Unassembled WGS sequence"/>
</dbReference>
<dbReference type="AlphaFoldDB" id="A0A2T0RJK8"/>
<keyword evidence="2" id="KW-0812">Transmembrane</keyword>
<feature type="transmembrane region" description="Helical" evidence="2">
    <location>
        <begin position="69"/>
        <end position="91"/>
    </location>
</feature>
<dbReference type="Pfam" id="PF19545">
    <property type="entry name" value="DUF6069"/>
    <property type="match status" value="1"/>
</dbReference>
<reference evidence="3 4" key="1">
    <citation type="submission" date="2018-03" db="EMBL/GenBank/DDBJ databases">
        <title>Genomic Encyclopedia of Archaeal and Bacterial Type Strains, Phase II (KMG-II): from individual species to whole genera.</title>
        <authorList>
            <person name="Goeker M."/>
        </authorList>
    </citation>
    <scope>NUCLEOTIDE SEQUENCE [LARGE SCALE GENOMIC DNA]</scope>
    <source>
        <strain evidence="3 4">DSM 45348</strain>
    </source>
</reference>
<evidence type="ECO:0000256" key="2">
    <source>
        <dbReference type="SAM" id="Phobius"/>
    </source>
</evidence>
<protein>
    <submittedName>
        <fullName evidence="3">Uncharacterized protein</fullName>
    </submittedName>
</protein>
<feature type="transmembrane region" description="Helical" evidence="2">
    <location>
        <begin position="97"/>
        <end position="117"/>
    </location>
</feature>
<accession>A0A2T0RJK8</accession>
<feature type="transmembrane region" description="Helical" evidence="2">
    <location>
        <begin position="124"/>
        <end position="145"/>
    </location>
</feature>
<comment type="caution">
    <text evidence="3">The sequence shown here is derived from an EMBL/GenBank/DDBJ whole genome shotgun (WGS) entry which is preliminary data.</text>
</comment>